<keyword evidence="8 15" id="KW-0812">Transmembrane</keyword>
<dbReference type="GO" id="GO:0006493">
    <property type="term" value="P:protein O-linked glycosylation"/>
    <property type="evidence" value="ECO:0007669"/>
    <property type="project" value="TreeGrafter"/>
</dbReference>
<evidence type="ECO:0000256" key="3">
    <source>
        <dbReference type="ARBA" id="ARBA00004840"/>
    </source>
</evidence>
<dbReference type="STRING" id="6573.A0A210R518"/>
<evidence type="ECO:0000256" key="12">
    <source>
        <dbReference type="ARBA" id="ARBA00023136"/>
    </source>
</evidence>
<keyword evidence="10 15" id="KW-1133">Transmembrane helix</keyword>
<dbReference type="InterPro" id="IPR002659">
    <property type="entry name" value="Glyco_trans_31"/>
</dbReference>
<dbReference type="OrthoDB" id="1158011at2759"/>
<keyword evidence="17" id="KW-1185">Reference proteome</keyword>
<evidence type="ECO:0000256" key="15">
    <source>
        <dbReference type="RuleBase" id="RU363063"/>
    </source>
</evidence>
<dbReference type="EMBL" id="NEDP02000262">
    <property type="protein sequence ID" value="OWF56163.1"/>
    <property type="molecule type" value="Genomic_DNA"/>
</dbReference>
<comment type="pathway">
    <text evidence="4">Glycan metabolism; heparan sulfate biosynthesis.</text>
</comment>
<evidence type="ECO:0000256" key="1">
    <source>
        <dbReference type="ARBA" id="ARBA00001936"/>
    </source>
</evidence>
<dbReference type="Gene3D" id="3.90.550.50">
    <property type="match status" value="1"/>
</dbReference>
<evidence type="ECO:0000313" key="16">
    <source>
        <dbReference type="EMBL" id="OWF56163.1"/>
    </source>
</evidence>
<dbReference type="FunFam" id="3.90.550.50:FF:000018">
    <property type="entry name" value="Hexosyltransferase"/>
    <property type="match status" value="1"/>
</dbReference>
<evidence type="ECO:0000256" key="7">
    <source>
        <dbReference type="ARBA" id="ARBA00022679"/>
    </source>
</evidence>
<keyword evidence="12 15" id="KW-0472">Membrane</keyword>
<feature type="transmembrane region" description="Helical" evidence="15">
    <location>
        <begin position="20"/>
        <end position="37"/>
    </location>
</feature>
<dbReference type="EC" id="2.4.1.-" evidence="15"/>
<accession>A0A210R518</accession>
<comment type="cofactor">
    <cofactor evidence="1">
        <name>Mn(2+)</name>
        <dbReference type="ChEBI" id="CHEBI:29035"/>
    </cofactor>
</comment>
<dbReference type="Pfam" id="PF01762">
    <property type="entry name" value="Galactosyl_T"/>
    <property type="match status" value="1"/>
</dbReference>
<keyword evidence="6 15" id="KW-0328">Glycosyltransferase</keyword>
<evidence type="ECO:0000256" key="9">
    <source>
        <dbReference type="ARBA" id="ARBA00022968"/>
    </source>
</evidence>
<evidence type="ECO:0000256" key="2">
    <source>
        <dbReference type="ARBA" id="ARBA00004323"/>
    </source>
</evidence>
<protein>
    <recommendedName>
        <fullName evidence="15">Hexosyltransferase</fullName>
        <ecNumber evidence="15">2.4.1.-</ecNumber>
    </recommendedName>
</protein>
<gene>
    <name evidence="16" type="ORF">KP79_PYT21575</name>
</gene>
<comment type="caution">
    <text evidence="16">The sequence shown here is derived from an EMBL/GenBank/DDBJ whole genome shotgun (WGS) entry which is preliminary data.</text>
</comment>
<keyword evidence="7 16" id="KW-0808">Transferase</keyword>
<comment type="pathway">
    <text evidence="3">Glycan metabolism; chondroitin sulfate biosynthesis.</text>
</comment>
<keyword evidence="9 15" id="KW-0735">Signal-anchor</keyword>
<comment type="subcellular location">
    <subcellularLocation>
        <location evidence="2 15">Golgi apparatus membrane</location>
        <topology evidence="2 15">Single-pass type II membrane protein</topology>
    </subcellularLocation>
</comment>
<dbReference type="GO" id="GO:0000139">
    <property type="term" value="C:Golgi membrane"/>
    <property type="evidence" value="ECO:0007669"/>
    <property type="project" value="UniProtKB-SubCell"/>
</dbReference>
<dbReference type="AlphaFoldDB" id="A0A210R518"/>
<name>A0A210R518_MIZYE</name>
<dbReference type="PANTHER" id="PTHR11214">
    <property type="entry name" value="BETA-1,3-N-ACETYLGLUCOSAMINYLTRANSFERASE"/>
    <property type="match status" value="1"/>
</dbReference>
<organism evidence="16 17">
    <name type="scientific">Mizuhopecten yessoensis</name>
    <name type="common">Japanese scallop</name>
    <name type="synonym">Patinopecten yessoensis</name>
    <dbReference type="NCBI Taxonomy" id="6573"/>
    <lineage>
        <taxon>Eukaryota</taxon>
        <taxon>Metazoa</taxon>
        <taxon>Spiralia</taxon>
        <taxon>Lophotrochozoa</taxon>
        <taxon>Mollusca</taxon>
        <taxon>Bivalvia</taxon>
        <taxon>Autobranchia</taxon>
        <taxon>Pteriomorphia</taxon>
        <taxon>Pectinida</taxon>
        <taxon>Pectinoidea</taxon>
        <taxon>Pectinidae</taxon>
        <taxon>Mizuhopecten</taxon>
    </lineage>
</organism>
<keyword evidence="11 15" id="KW-0333">Golgi apparatus</keyword>
<evidence type="ECO:0000256" key="10">
    <source>
        <dbReference type="ARBA" id="ARBA00022989"/>
    </source>
</evidence>
<evidence type="ECO:0000313" key="17">
    <source>
        <dbReference type="Proteomes" id="UP000242188"/>
    </source>
</evidence>
<dbReference type="GO" id="GO:0047220">
    <property type="term" value="F:galactosylxylosylprotein 3-beta-galactosyltransferase activity"/>
    <property type="evidence" value="ECO:0007669"/>
    <property type="project" value="TreeGrafter"/>
</dbReference>
<evidence type="ECO:0000256" key="8">
    <source>
        <dbReference type="ARBA" id="ARBA00022692"/>
    </source>
</evidence>
<comment type="similarity">
    <text evidence="5 15">Belongs to the glycosyltransferase 31 family.</text>
</comment>
<evidence type="ECO:0000256" key="14">
    <source>
        <dbReference type="ARBA" id="ARBA00023211"/>
    </source>
</evidence>
<dbReference type="PANTHER" id="PTHR11214:SF3">
    <property type="entry name" value="BETA-1,3-GALACTOSYLTRANSFERASE 6"/>
    <property type="match status" value="1"/>
</dbReference>
<sequence length="343" mass="39679">MRSSSAQRLERKLNKHAMTILIGGIFLSFSALMYLSFCHMPCEDPTYAVAHNRLKEAQNEAYWSGNMLSPRRKISVFLAVIIPSAPGNARQRDVVRETWGNDLGKDSILRFIIGTGNISLDVEKELQRENLLHKDLVLLKLNDSFVALTKKMLETFKWLDSNVDFKFVLKADEDTFVQVDKFKAELQLKPKEQLYWGFFDGRATVKKMGKWPETDWKLCDRYLPYALGGGYVLSSDLVHYIASNSKMLKLFNNEDVSVGAWLGPLDIQRQHDPRFDTEYVSRGCQNVYLVTHKHTNIEMREFKENIKKKGKLCTKEFQLRLSYIYNWNGAPSRCCQRIDDSIP</sequence>
<reference evidence="16 17" key="1">
    <citation type="journal article" date="2017" name="Nat. Ecol. Evol.">
        <title>Scallop genome provides insights into evolution of bilaterian karyotype and development.</title>
        <authorList>
            <person name="Wang S."/>
            <person name="Zhang J."/>
            <person name="Jiao W."/>
            <person name="Li J."/>
            <person name="Xun X."/>
            <person name="Sun Y."/>
            <person name="Guo X."/>
            <person name="Huan P."/>
            <person name="Dong B."/>
            <person name="Zhang L."/>
            <person name="Hu X."/>
            <person name="Sun X."/>
            <person name="Wang J."/>
            <person name="Zhao C."/>
            <person name="Wang Y."/>
            <person name="Wang D."/>
            <person name="Huang X."/>
            <person name="Wang R."/>
            <person name="Lv J."/>
            <person name="Li Y."/>
            <person name="Zhang Z."/>
            <person name="Liu B."/>
            <person name="Lu W."/>
            <person name="Hui Y."/>
            <person name="Liang J."/>
            <person name="Zhou Z."/>
            <person name="Hou R."/>
            <person name="Li X."/>
            <person name="Liu Y."/>
            <person name="Li H."/>
            <person name="Ning X."/>
            <person name="Lin Y."/>
            <person name="Zhao L."/>
            <person name="Xing Q."/>
            <person name="Dou J."/>
            <person name="Li Y."/>
            <person name="Mao J."/>
            <person name="Guo H."/>
            <person name="Dou H."/>
            <person name="Li T."/>
            <person name="Mu C."/>
            <person name="Jiang W."/>
            <person name="Fu Q."/>
            <person name="Fu X."/>
            <person name="Miao Y."/>
            <person name="Liu J."/>
            <person name="Yu Q."/>
            <person name="Li R."/>
            <person name="Liao H."/>
            <person name="Li X."/>
            <person name="Kong Y."/>
            <person name="Jiang Z."/>
            <person name="Chourrout D."/>
            <person name="Li R."/>
            <person name="Bao Z."/>
        </authorList>
    </citation>
    <scope>NUCLEOTIDE SEQUENCE [LARGE SCALE GENOMIC DNA]</scope>
    <source>
        <strain evidence="16 17">PY_sf001</strain>
    </source>
</reference>
<dbReference type="Proteomes" id="UP000242188">
    <property type="component" value="Unassembled WGS sequence"/>
</dbReference>
<evidence type="ECO:0000256" key="5">
    <source>
        <dbReference type="ARBA" id="ARBA00008661"/>
    </source>
</evidence>
<keyword evidence="13" id="KW-0325">Glycoprotein</keyword>
<evidence type="ECO:0000256" key="6">
    <source>
        <dbReference type="ARBA" id="ARBA00022676"/>
    </source>
</evidence>
<dbReference type="GO" id="GO:0006024">
    <property type="term" value="P:glycosaminoglycan biosynthetic process"/>
    <property type="evidence" value="ECO:0007669"/>
    <property type="project" value="UniProtKB-ARBA"/>
</dbReference>
<evidence type="ECO:0000256" key="11">
    <source>
        <dbReference type="ARBA" id="ARBA00023034"/>
    </source>
</evidence>
<proteinExistence type="inferred from homology"/>
<evidence type="ECO:0000256" key="13">
    <source>
        <dbReference type="ARBA" id="ARBA00023180"/>
    </source>
</evidence>
<evidence type="ECO:0000256" key="4">
    <source>
        <dbReference type="ARBA" id="ARBA00005093"/>
    </source>
</evidence>
<keyword evidence="14" id="KW-0464">Manganese</keyword>